<accession>A0A5B7HE74</accession>
<sequence>MHDIARGASERCGVVQLVAAVKGAAEDEERRAAGYNVVVVPQDVPGDEMVT</sequence>
<dbReference type="EMBL" id="VSRR010025569">
    <property type="protein sequence ID" value="MPC66964.1"/>
    <property type="molecule type" value="Genomic_DNA"/>
</dbReference>
<keyword evidence="2" id="KW-1185">Reference proteome</keyword>
<proteinExistence type="predicted"/>
<evidence type="ECO:0000313" key="1">
    <source>
        <dbReference type="EMBL" id="MPC66964.1"/>
    </source>
</evidence>
<organism evidence="1 2">
    <name type="scientific">Portunus trituberculatus</name>
    <name type="common">Swimming crab</name>
    <name type="synonym">Neptunus trituberculatus</name>
    <dbReference type="NCBI Taxonomy" id="210409"/>
    <lineage>
        <taxon>Eukaryota</taxon>
        <taxon>Metazoa</taxon>
        <taxon>Ecdysozoa</taxon>
        <taxon>Arthropoda</taxon>
        <taxon>Crustacea</taxon>
        <taxon>Multicrustacea</taxon>
        <taxon>Malacostraca</taxon>
        <taxon>Eumalacostraca</taxon>
        <taxon>Eucarida</taxon>
        <taxon>Decapoda</taxon>
        <taxon>Pleocyemata</taxon>
        <taxon>Brachyura</taxon>
        <taxon>Eubrachyura</taxon>
        <taxon>Portunoidea</taxon>
        <taxon>Portunidae</taxon>
        <taxon>Portuninae</taxon>
        <taxon>Portunus</taxon>
    </lineage>
</organism>
<gene>
    <name evidence="1" type="ORF">E2C01_061123</name>
</gene>
<protein>
    <submittedName>
        <fullName evidence="1">Uncharacterized protein</fullName>
    </submittedName>
</protein>
<name>A0A5B7HE74_PORTR</name>
<dbReference type="Proteomes" id="UP000324222">
    <property type="component" value="Unassembled WGS sequence"/>
</dbReference>
<dbReference type="AlphaFoldDB" id="A0A5B7HE74"/>
<evidence type="ECO:0000313" key="2">
    <source>
        <dbReference type="Proteomes" id="UP000324222"/>
    </source>
</evidence>
<comment type="caution">
    <text evidence="1">The sequence shown here is derived from an EMBL/GenBank/DDBJ whole genome shotgun (WGS) entry which is preliminary data.</text>
</comment>
<reference evidence="1 2" key="1">
    <citation type="submission" date="2019-05" db="EMBL/GenBank/DDBJ databases">
        <title>Another draft genome of Portunus trituberculatus and its Hox gene families provides insights of decapod evolution.</title>
        <authorList>
            <person name="Jeong J.-H."/>
            <person name="Song I."/>
            <person name="Kim S."/>
            <person name="Choi T."/>
            <person name="Kim D."/>
            <person name="Ryu S."/>
            <person name="Kim W."/>
        </authorList>
    </citation>
    <scope>NUCLEOTIDE SEQUENCE [LARGE SCALE GENOMIC DNA]</scope>
    <source>
        <tissue evidence="1">Muscle</tissue>
    </source>
</reference>